<comment type="caution">
    <text evidence="2">The sequence shown here is derived from an EMBL/GenBank/DDBJ whole genome shotgun (WGS) entry which is preliminary data.</text>
</comment>
<organism evidence="2 3">
    <name type="scientific">Araneus ventricosus</name>
    <name type="common">Orbweaver spider</name>
    <name type="synonym">Epeira ventricosa</name>
    <dbReference type="NCBI Taxonomy" id="182803"/>
    <lineage>
        <taxon>Eukaryota</taxon>
        <taxon>Metazoa</taxon>
        <taxon>Ecdysozoa</taxon>
        <taxon>Arthropoda</taxon>
        <taxon>Chelicerata</taxon>
        <taxon>Arachnida</taxon>
        <taxon>Araneae</taxon>
        <taxon>Araneomorphae</taxon>
        <taxon>Entelegynae</taxon>
        <taxon>Araneoidea</taxon>
        <taxon>Araneidae</taxon>
        <taxon>Araneus</taxon>
    </lineage>
</organism>
<dbReference type="EMBL" id="BGPR01000020">
    <property type="protein sequence ID" value="GBL79905.1"/>
    <property type="molecule type" value="Genomic_DNA"/>
</dbReference>
<feature type="signal peptide" evidence="1">
    <location>
        <begin position="1"/>
        <end position="19"/>
    </location>
</feature>
<evidence type="ECO:0000313" key="2">
    <source>
        <dbReference type="EMBL" id="GBL79905.1"/>
    </source>
</evidence>
<dbReference type="AlphaFoldDB" id="A0A4Y2AL15"/>
<evidence type="ECO:0000313" key="3">
    <source>
        <dbReference type="Proteomes" id="UP000499080"/>
    </source>
</evidence>
<name>A0A4Y2AL15_ARAVE</name>
<sequence>MSFMNEIWLIVFTLQLSMQIKFWSKSFNNRGRSGFGDSVLDSVSRPDSMEEPPYKWTCYVKPVESQMFYPCCDTEVWRGSCRFRCHPRHVAIVQNYKMHTKKAVV</sequence>
<keyword evidence="1" id="KW-0732">Signal</keyword>
<gene>
    <name evidence="2" type="ORF">AVEN_28956_1</name>
</gene>
<reference evidence="2 3" key="1">
    <citation type="journal article" date="2019" name="Sci. Rep.">
        <title>Orb-weaving spider Araneus ventricosus genome elucidates the spidroin gene catalogue.</title>
        <authorList>
            <person name="Kono N."/>
            <person name="Nakamura H."/>
            <person name="Ohtoshi R."/>
            <person name="Moran D.A.P."/>
            <person name="Shinohara A."/>
            <person name="Yoshida Y."/>
            <person name="Fujiwara M."/>
            <person name="Mori M."/>
            <person name="Tomita M."/>
            <person name="Arakawa K."/>
        </authorList>
    </citation>
    <scope>NUCLEOTIDE SEQUENCE [LARGE SCALE GENOMIC DNA]</scope>
</reference>
<feature type="chain" id="PRO_5021385499" evidence="1">
    <location>
        <begin position="20"/>
        <end position="105"/>
    </location>
</feature>
<dbReference type="Proteomes" id="UP000499080">
    <property type="component" value="Unassembled WGS sequence"/>
</dbReference>
<accession>A0A4Y2AL15</accession>
<protein>
    <submittedName>
        <fullName evidence="2">Uncharacterized protein</fullName>
    </submittedName>
</protein>
<keyword evidence="3" id="KW-1185">Reference proteome</keyword>
<evidence type="ECO:0000256" key="1">
    <source>
        <dbReference type="SAM" id="SignalP"/>
    </source>
</evidence>
<proteinExistence type="predicted"/>